<dbReference type="Gene3D" id="1.10.10.10">
    <property type="entry name" value="Winged helix-like DNA-binding domain superfamily/Winged helix DNA-binding domain"/>
    <property type="match status" value="1"/>
</dbReference>
<evidence type="ECO:0000256" key="3">
    <source>
        <dbReference type="ARBA" id="ARBA00023125"/>
    </source>
</evidence>
<dbReference type="OrthoDB" id="5291507at2"/>
<proteinExistence type="inferred from homology"/>
<gene>
    <name evidence="6" type="ordered locus">BMS_1186</name>
</gene>
<dbReference type="STRING" id="862908.BMS_1186"/>
<accession>E1WYW7</accession>
<dbReference type="Pfam" id="PF03466">
    <property type="entry name" value="LysR_substrate"/>
    <property type="match status" value="1"/>
</dbReference>
<evidence type="ECO:0000256" key="1">
    <source>
        <dbReference type="ARBA" id="ARBA00009437"/>
    </source>
</evidence>
<evidence type="ECO:0000313" key="6">
    <source>
        <dbReference type="EMBL" id="CBW26064.1"/>
    </source>
</evidence>
<dbReference type="PANTHER" id="PTHR30537">
    <property type="entry name" value="HTH-TYPE TRANSCRIPTIONAL REGULATOR"/>
    <property type="match status" value="1"/>
</dbReference>
<keyword evidence="2" id="KW-0805">Transcription regulation</keyword>
<dbReference type="InterPro" id="IPR005119">
    <property type="entry name" value="LysR_subst-bd"/>
</dbReference>
<reference evidence="7" key="1">
    <citation type="journal article" date="2013" name="ISME J.">
        <title>A small predatory core genome in the divergent marine Bacteriovorax marinus SJ and the terrestrial Bdellovibrio bacteriovorus.</title>
        <authorList>
            <person name="Crossman L.C."/>
            <person name="Chen H."/>
            <person name="Cerdeno-Tarraga A.M."/>
            <person name="Brooks K."/>
            <person name="Quail M.A."/>
            <person name="Pineiro S.A."/>
            <person name="Hobley L."/>
            <person name="Sockett R.E."/>
            <person name="Bentley S.D."/>
            <person name="Parkhill J."/>
            <person name="Williams H.N."/>
            <person name="Stine O.C."/>
        </authorList>
    </citation>
    <scope>NUCLEOTIDE SEQUENCE [LARGE SCALE GENOMIC DNA]</scope>
    <source>
        <strain evidence="7">ATCC BAA-682 / DSM 15412 / SJ</strain>
    </source>
</reference>
<dbReference type="InterPro" id="IPR036388">
    <property type="entry name" value="WH-like_DNA-bd_sf"/>
</dbReference>
<dbReference type="InterPro" id="IPR000847">
    <property type="entry name" value="LysR_HTH_N"/>
</dbReference>
<evidence type="ECO:0000313" key="7">
    <source>
        <dbReference type="Proteomes" id="UP000008963"/>
    </source>
</evidence>
<dbReference type="PANTHER" id="PTHR30537:SF10">
    <property type="entry name" value="TRANSCRIPTIONAL REGULATOR-RELATED"/>
    <property type="match status" value="1"/>
</dbReference>
<dbReference type="Proteomes" id="UP000008963">
    <property type="component" value="Chromosome"/>
</dbReference>
<dbReference type="Gene3D" id="3.40.190.290">
    <property type="match status" value="1"/>
</dbReference>
<dbReference type="SUPFAM" id="SSF46785">
    <property type="entry name" value="Winged helix' DNA-binding domain"/>
    <property type="match status" value="1"/>
</dbReference>
<name>E1WYW7_HALMS</name>
<dbReference type="GO" id="GO:0043565">
    <property type="term" value="F:sequence-specific DNA binding"/>
    <property type="evidence" value="ECO:0007669"/>
    <property type="project" value="TreeGrafter"/>
</dbReference>
<dbReference type="HOGENOM" id="CLU_039613_16_2_7"/>
<dbReference type="GO" id="GO:0003700">
    <property type="term" value="F:DNA-binding transcription factor activity"/>
    <property type="evidence" value="ECO:0007669"/>
    <property type="project" value="InterPro"/>
</dbReference>
<keyword evidence="3" id="KW-0238">DNA-binding</keyword>
<dbReference type="AlphaFoldDB" id="E1WYW7"/>
<keyword evidence="4" id="KW-0804">Transcription</keyword>
<protein>
    <submittedName>
        <fullName evidence="6">LysR family transcription regulatory protein</fullName>
    </submittedName>
</protein>
<dbReference type="Pfam" id="PF00126">
    <property type="entry name" value="HTH_1"/>
    <property type="match status" value="1"/>
</dbReference>
<dbReference type="PATRIC" id="fig|862908.3.peg.1129"/>
<evidence type="ECO:0000256" key="2">
    <source>
        <dbReference type="ARBA" id="ARBA00023015"/>
    </source>
</evidence>
<dbReference type="EMBL" id="FQ312005">
    <property type="protein sequence ID" value="CBW26064.1"/>
    <property type="molecule type" value="Genomic_DNA"/>
</dbReference>
<evidence type="ECO:0000256" key="4">
    <source>
        <dbReference type="ARBA" id="ARBA00023163"/>
    </source>
</evidence>
<comment type="similarity">
    <text evidence="1">Belongs to the LysR transcriptional regulatory family.</text>
</comment>
<dbReference type="GO" id="GO:0006351">
    <property type="term" value="P:DNA-templated transcription"/>
    <property type="evidence" value="ECO:0007669"/>
    <property type="project" value="TreeGrafter"/>
</dbReference>
<sequence>MVTECFHMETMRVISSLSVFEKVAKNQSYSLAAKEMGVSKAYVSKIITSLEEEFGEKLFIRSTRKVKLSYLGEELLAKCSSPLNILESISESLANRSPTPKGVFKVSLAGAYGEDYIAPVLFKMAKEYPDLKVDISFSTRNVDLLDENVDVAIRVGDLADSNLYARKISFRREYICATKKYVKLNGEPKSPKELKEFNCLMGVGDYWSFIIKKKVERIKLSGNIRSDNGRVLLKAALDSIGLVKLPDVYVKEYIDSGKLLSVLDSYLAKEIPIWAVTHTRKKDSVNLQHFLDLLEEFLKREKSL</sequence>
<feature type="domain" description="HTH lysR-type" evidence="5">
    <location>
        <begin position="17"/>
        <end position="69"/>
    </location>
</feature>
<dbReference type="SUPFAM" id="SSF53850">
    <property type="entry name" value="Periplasmic binding protein-like II"/>
    <property type="match status" value="1"/>
</dbReference>
<dbReference type="KEGG" id="bmx:BMS_1186"/>
<organism evidence="6 7">
    <name type="scientific">Halobacteriovorax marinus (strain ATCC BAA-682 / DSM 15412 / SJ)</name>
    <name type="common">Bacteriovorax marinus</name>
    <dbReference type="NCBI Taxonomy" id="862908"/>
    <lineage>
        <taxon>Bacteria</taxon>
        <taxon>Pseudomonadati</taxon>
        <taxon>Bdellovibrionota</taxon>
        <taxon>Bacteriovoracia</taxon>
        <taxon>Bacteriovoracales</taxon>
        <taxon>Halobacteriovoraceae</taxon>
        <taxon>Halobacteriovorax</taxon>
    </lineage>
</organism>
<dbReference type="InterPro" id="IPR036390">
    <property type="entry name" value="WH_DNA-bd_sf"/>
</dbReference>
<dbReference type="PROSITE" id="PS50931">
    <property type="entry name" value="HTH_LYSR"/>
    <property type="match status" value="1"/>
</dbReference>
<evidence type="ECO:0000259" key="5">
    <source>
        <dbReference type="PROSITE" id="PS50931"/>
    </source>
</evidence>
<dbReference type="eggNOG" id="COG0583">
    <property type="taxonomic scope" value="Bacteria"/>
</dbReference>
<dbReference type="InterPro" id="IPR058163">
    <property type="entry name" value="LysR-type_TF_proteobact-type"/>
</dbReference>
<keyword evidence="7" id="KW-1185">Reference proteome</keyword>